<dbReference type="GO" id="GO:0005975">
    <property type="term" value="P:carbohydrate metabolic process"/>
    <property type="evidence" value="ECO:0007669"/>
    <property type="project" value="UniProtKB-ARBA"/>
</dbReference>
<feature type="region of interest" description="Disordered" evidence="1">
    <location>
        <begin position="2048"/>
        <end position="2076"/>
    </location>
</feature>
<reference evidence="5" key="1">
    <citation type="submission" date="2016-10" db="EMBL/GenBank/DDBJ databases">
        <authorList>
            <person name="Varghese N."/>
            <person name="Submissions S."/>
        </authorList>
    </citation>
    <scope>NUCLEOTIDE SEQUENCE [LARGE SCALE GENOMIC DNA]</scope>
    <source>
        <strain evidence="5">DSM 24536</strain>
    </source>
</reference>
<dbReference type="InterPro" id="IPR013320">
    <property type="entry name" value="ConA-like_dom_sf"/>
</dbReference>
<dbReference type="SUPFAM" id="SSF51126">
    <property type="entry name" value="Pectin lyase-like"/>
    <property type="match status" value="2"/>
</dbReference>
<dbReference type="Pfam" id="PF17963">
    <property type="entry name" value="Big_9"/>
    <property type="match status" value="1"/>
</dbReference>
<dbReference type="NCBIfam" id="TIGR04131">
    <property type="entry name" value="Bac_Flav_CTERM"/>
    <property type="match status" value="1"/>
</dbReference>
<organism evidence="4 5">
    <name type="scientific">Daejeonella rubra</name>
    <dbReference type="NCBI Taxonomy" id="990371"/>
    <lineage>
        <taxon>Bacteria</taxon>
        <taxon>Pseudomonadati</taxon>
        <taxon>Bacteroidota</taxon>
        <taxon>Sphingobacteriia</taxon>
        <taxon>Sphingobacteriales</taxon>
        <taxon>Sphingobacteriaceae</taxon>
        <taxon>Daejeonella</taxon>
    </lineage>
</organism>
<evidence type="ECO:0000256" key="2">
    <source>
        <dbReference type="SAM" id="SignalP"/>
    </source>
</evidence>
<evidence type="ECO:0000256" key="1">
    <source>
        <dbReference type="SAM" id="MobiDB-lite"/>
    </source>
</evidence>
<dbReference type="GO" id="GO:0004553">
    <property type="term" value="F:hydrolase activity, hydrolyzing O-glycosyl compounds"/>
    <property type="evidence" value="ECO:0007669"/>
    <property type="project" value="UniProtKB-ARBA"/>
</dbReference>
<dbReference type="InterPro" id="IPR025883">
    <property type="entry name" value="Cadherin-like_domain"/>
</dbReference>
<keyword evidence="2" id="KW-0732">Signal</keyword>
<dbReference type="SUPFAM" id="SSF49899">
    <property type="entry name" value="Concanavalin A-like lectins/glucanases"/>
    <property type="match status" value="3"/>
</dbReference>
<dbReference type="Proteomes" id="UP000199226">
    <property type="component" value="Unassembled WGS sequence"/>
</dbReference>
<sequence>MLNFSRKIFFLFLAVLCSGTVLAQFPYSESFKKSTAAGIIFGGAPNPAFLTSASGIDSDGAGYLRLTNNSLNQTGFVRNAQSFNSGDGLDINFEYFTYGGSGADGITFFLFDTEGENAFNIGGFGGSLGYAQRSDLAAPGLSKAYLGIAFDEFGNFSNPVQGRIGGPGQRSSSVTIRGDGNGMGSVQTGSMVPNSNYEFLINTQTSNTDAMSAIGLSSVFQISGNQNGRTAPGGSLDSDEAGYRKARILLEPNGLGTGYKINVYLTENTGGILKVHRVVNDYNYVSTIAAPVSLNYGFASSTGGANNFHEVRNLEIVVPQSIAKNPVLSDLTKSVDEDTELLFSLPDFYSADPSVSKFTDPNGESISKLRFAALPLHGVLKLNGNNISLNQKIIPADIQAISYTPNSNFNGIDSFTWNAADQGGLYALLDASVNLTINPVDETVSADLFQIRIKLANPAYATFTHAKNPFNKSLISIFQVDDSPKTVYNLMYPYLKGGVTAGGYSSPGVKSTDGCGNDLYWNIAVACFIHDNNGVDLLEQGTTYISWAELAAVTATGPGLQRGFDFTNHGFGGSAVLQKDRYKQIFLNNKAAFDKLGFQPEALVVPDTQIGYRFGANDMGMDVTSQAGVEPLKDGAVPLAQDASSDAIYAAINSPYFFRRNHWQEINSATLVTEHKAYVLAAYNKSLQNPGIYNWFSHGPGEIGTSNFAYYRQVIEYMQFIAGDNVMGLSLEQYLGYQKTRYAAENGSGKISNLTPDGYLEISFDMAGLKNTVRHRLLSLLVDSDAQIENITWSENIKAVTFNPTTGLVNIQLSEIVSVDPSTLPVRPTIIAGTPTITKENPKTIVFELDRPISQSVASAYEVEGNPVISVSEVPLSGGLRWSILCQDDFLSTDVVAFTYKAEIGNALDAGNGKKMLTYSKLPVINLSEVTVTEVPALAISVRRDSDNIQLATFNTIEEVKAYMNTFNFNTNISIVFNQASTYSISSKWTLNYNNSNYSLTIKGKDGLATYPSIDAGGLTSDLFRIAMNHVRISQLKLRSGKYTSDGAPFGDNYSGALISQQASTSDCQYTNLVLHQGMRGIRIGAANGTDQPNISDVLIDKVVLTELTGIAIQVGIINSISGQPESRTDASYTLNNVTIRNVLMKDTRNQELIESSGARYSGQIQCRGINNLTLQDIDLDQNQKQPFYIVASKNLLIDRCKATNFSLNTGTGYKAAFHIESSEMITIQNSFVQHSFENVYILGSTGIRLYYNTFDTKQASARAVSLPDARLILDIQGNIFAAKGDNAYNSCLGISFYRGAGYIPTIANDFLSEQNNLFITTSNILEFSGLDAGNTSLSVRVAFSTTFDDYKTSYSRGQGSGFAAYSSLSFAELNGVSGYLADTSVGRDFVSAQINTINLDILKNPRNYPTDAGAYDVDGKITADLSAITLSAGILSPVFSSASTNYTVTVENAIDSIAITPFLSDFLASMTLNGSAVASGSPSIKLPLIVGSNLFTILVTGRDGQTSKTYSITVNRSSVFPYVESYKNDAASGTIFGGNPNAAILTGGGIDANGQGYLRLTTNTNNQTGFARNTTEFPTANGLSISFDYFTYGGSGADGLAFFLYDASANPFSIGGFGGSLGYAQNSSSPGISKAFLGMGLDEFGNFSNPTAGRQGGPGQRPSSVALRGDGNGNAANASNYEYLTGIQTTDANTMAAAGSGNVFQIAGGIDGRVSGNPGISTPGYRRAKINMVPEISGSGFNINVWITEGNSSGGIVHHLIKDYRYVPTNPIPEFLSYGFSAGTGGKNNFHEVRNLLINLPGQMADTEPVVSDIGKTGQENTTLTFTSTDFTSKFSSQENKTLAKVKVISLPSNGTLKLNGINITANQEIVHAELNQISFAPAPGYIGSTGFQWNGSDSSLYALTPAKVIINIIAQSPMPYLESFRNSTATGLITGGVALLTSGSIDAEGGGYLRLNSNAKNQAGFARNTTSFPSAEGLSISFEYFTYGGSGGDGLSFFLYDATANSSFQIGAPGGSLGYAQNSSAPGLSKAYLGFGFDEFGNFSAGTAGRQGGPGQRSSSLTIRGDGNGTGAGSPAGTNYEFLTNIQTTNLAAMSAVGAGSGFTIGGNVDGRTAGADGLSSSMNGYRKVQIEMKPNGQRTGFMVNVWILEGAYSGGINHHLINNYSYVGNTLPANLSYGFAGSTGGASNFHEIRNLSISLPAPELAVPSLMSIKGSFMNNEIDFEADTEIVATNFISPNGDSKNDTWVIRNIEKYPNNTIRIFNRQGLEVYSKKSYRNEWDGTFNGVVLNDDTYFYILNTGAGSQQLRGYISLVR</sequence>
<evidence type="ECO:0000313" key="5">
    <source>
        <dbReference type="Proteomes" id="UP000199226"/>
    </source>
</evidence>
<dbReference type="Gene3D" id="2.60.40.3440">
    <property type="match status" value="1"/>
</dbReference>
<keyword evidence="5" id="KW-1185">Reference proteome</keyword>
<dbReference type="Pfam" id="PF12733">
    <property type="entry name" value="Cadherin-like"/>
    <property type="match status" value="1"/>
</dbReference>
<evidence type="ECO:0000259" key="3">
    <source>
        <dbReference type="Pfam" id="PF12733"/>
    </source>
</evidence>
<feature type="domain" description="Cadherin-like beta-sandwich-like" evidence="3">
    <location>
        <begin position="1426"/>
        <end position="1517"/>
    </location>
</feature>
<gene>
    <name evidence="4" type="ORF">SAMN05421813_1356</name>
</gene>
<dbReference type="RefSeq" id="WP_090706788.1">
    <property type="nucleotide sequence ID" value="NZ_FNHH01000035.1"/>
</dbReference>
<evidence type="ECO:0000313" key="4">
    <source>
        <dbReference type="EMBL" id="SDN03227.1"/>
    </source>
</evidence>
<dbReference type="InterPro" id="IPR026341">
    <property type="entry name" value="T9SS_type_B"/>
</dbReference>
<dbReference type="Gene3D" id="2.60.120.200">
    <property type="match status" value="3"/>
</dbReference>
<dbReference type="InterPro" id="IPR011050">
    <property type="entry name" value="Pectin_lyase_fold/virulence"/>
</dbReference>
<feature type="signal peptide" evidence="2">
    <location>
        <begin position="1"/>
        <end position="23"/>
    </location>
</feature>
<accession>A0A1G9Y2C8</accession>
<dbReference type="STRING" id="990371.SAMN05421813_1356"/>
<dbReference type="EMBL" id="FNHH01000035">
    <property type="protein sequence ID" value="SDN03227.1"/>
    <property type="molecule type" value="Genomic_DNA"/>
</dbReference>
<proteinExistence type="predicted"/>
<protein>
    <submittedName>
        <fullName evidence="4">Gliding motility-associated C-terminal domain-containing protein</fullName>
    </submittedName>
</protein>
<dbReference type="OrthoDB" id="5726170at2"/>
<feature type="chain" id="PRO_5011455897" evidence="2">
    <location>
        <begin position="24"/>
        <end position="2317"/>
    </location>
</feature>
<dbReference type="Pfam" id="PF13585">
    <property type="entry name" value="CHU_C"/>
    <property type="match status" value="1"/>
</dbReference>
<name>A0A1G9Y2C8_9SPHI</name>
<feature type="region of interest" description="Disordered" evidence="1">
    <location>
        <begin position="1648"/>
        <end position="1672"/>
    </location>
</feature>